<sequence>MPHTHTSRSLKRLYEPDAYHAPALPKSFWAESVGPLPACQTLPDGGNITAEIAVIGAGYTGLSAALKLAQAGRSVVVLDAGRPGWGASGRNGGFCCLGGSMLSFHALAKRFGEDASRQFARHQMAAIDLAAQRIDAWGADVDRHSVGEMVLAHKESRIKDLHEEARELKYFAGIETTFHNKESLTDMGLRVYGVAGGLHVKAGFGLHPYKYIAALHKACLAAGVQIFEQAEIGAITEDATGVTLHHPQCKITAQQAIIATNGYSAENMPQWLAGRLLPVISGILVTRPLTDGELAEQGWQSDMMAYDTRILLHYFRKLPDGRFMFGGRGGLSASPEGQIKARKALVKEFHSMFPAWQKVDITHHWNGLVCLSQSRRPFVGRVDGYQRLWASLGYHGNGVALASYAGEMLADLMTGKISQSDIGPVMSIPPQKIPLPGLRRQYRWLAYAAYGFQDAFL</sequence>
<keyword evidence="1" id="KW-0560">Oxidoreductase</keyword>
<dbReference type="Proteomes" id="UP000252517">
    <property type="component" value="Unassembled WGS sequence"/>
</dbReference>
<evidence type="ECO:0000313" key="3">
    <source>
        <dbReference type="EMBL" id="RCK52463.1"/>
    </source>
</evidence>
<dbReference type="SUPFAM" id="SSF51905">
    <property type="entry name" value="FAD/NAD(P)-binding domain"/>
    <property type="match status" value="1"/>
</dbReference>
<name>A0A367XFL3_9PROT</name>
<accession>A0A367XFL3</accession>
<dbReference type="AlphaFoldDB" id="A0A367XFL3"/>
<evidence type="ECO:0000313" key="4">
    <source>
        <dbReference type="Proteomes" id="UP000252517"/>
    </source>
</evidence>
<dbReference type="PROSITE" id="PS50206">
    <property type="entry name" value="RHODANESE_3"/>
    <property type="match status" value="1"/>
</dbReference>
<dbReference type="PANTHER" id="PTHR13847:SF281">
    <property type="entry name" value="FAD DEPENDENT OXIDOREDUCTASE DOMAIN-CONTAINING PROTEIN"/>
    <property type="match status" value="1"/>
</dbReference>
<dbReference type="RefSeq" id="WP_114087343.1">
    <property type="nucleotide sequence ID" value="NZ_JPWH01000003.1"/>
</dbReference>
<dbReference type="EMBL" id="JPWH01000003">
    <property type="protein sequence ID" value="RCK52463.1"/>
    <property type="molecule type" value="Genomic_DNA"/>
</dbReference>
<dbReference type="Pfam" id="PF01266">
    <property type="entry name" value="DAO"/>
    <property type="match status" value="1"/>
</dbReference>
<dbReference type="InterPro" id="IPR006076">
    <property type="entry name" value="FAD-dep_OxRdtase"/>
</dbReference>
<dbReference type="InterPro" id="IPR036188">
    <property type="entry name" value="FAD/NAD-bd_sf"/>
</dbReference>
<dbReference type="InterPro" id="IPR001763">
    <property type="entry name" value="Rhodanese-like_dom"/>
</dbReference>
<comment type="caution">
    <text evidence="3">The sequence shown here is derived from an EMBL/GenBank/DDBJ whole genome shotgun (WGS) entry which is preliminary data.</text>
</comment>
<evidence type="ECO:0000259" key="2">
    <source>
        <dbReference type="PROSITE" id="PS50206"/>
    </source>
</evidence>
<dbReference type="Gene3D" id="3.50.50.60">
    <property type="entry name" value="FAD/NAD(P)-binding domain"/>
    <property type="match status" value="1"/>
</dbReference>
<dbReference type="GO" id="GO:0016491">
    <property type="term" value="F:oxidoreductase activity"/>
    <property type="evidence" value="ECO:0007669"/>
    <property type="project" value="UniProtKB-KW"/>
</dbReference>
<reference evidence="3 4" key="1">
    <citation type="submission" date="2014-07" db="EMBL/GenBank/DDBJ databases">
        <title>Draft genome sequence of Thalassospira profundimaris S25-3-2.</title>
        <authorList>
            <person name="Lai Q."/>
            <person name="Shao Z."/>
        </authorList>
    </citation>
    <scope>NUCLEOTIDE SEQUENCE [LARGE SCALE GENOMIC DNA]</scope>
    <source>
        <strain evidence="3 4">S25-3-2</strain>
    </source>
</reference>
<dbReference type="GO" id="GO:0005737">
    <property type="term" value="C:cytoplasm"/>
    <property type="evidence" value="ECO:0007669"/>
    <property type="project" value="TreeGrafter"/>
</dbReference>
<feature type="domain" description="Rhodanese" evidence="2">
    <location>
        <begin position="58"/>
        <end position="94"/>
    </location>
</feature>
<dbReference type="Gene3D" id="3.30.9.10">
    <property type="entry name" value="D-Amino Acid Oxidase, subunit A, domain 2"/>
    <property type="match status" value="1"/>
</dbReference>
<dbReference type="PANTHER" id="PTHR13847">
    <property type="entry name" value="SARCOSINE DEHYDROGENASE-RELATED"/>
    <property type="match status" value="1"/>
</dbReference>
<dbReference type="OrthoDB" id="9806601at2"/>
<gene>
    <name evidence="3" type="ORF">TH25_05300</name>
</gene>
<evidence type="ECO:0000256" key="1">
    <source>
        <dbReference type="ARBA" id="ARBA00023002"/>
    </source>
</evidence>
<protein>
    <submittedName>
        <fullName evidence="3">FAD-dependent oxidoreductase</fullName>
    </submittedName>
</protein>
<organism evidence="3 4">
    <name type="scientific">Thalassospira profundimaris</name>
    <dbReference type="NCBI Taxonomy" id="502049"/>
    <lineage>
        <taxon>Bacteria</taxon>
        <taxon>Pseudomonadati</taxon>
        <taxon>Pseudomonadota</taxon>
        <taxon>Alphaproteobacteria</taxon>
        <taxon>Rhodospirillales</taxon>
        <taxon>Thalassospiraceae</taxon>
        <taxon>Thalassospira</taxon>
    </lineage>
</organism>
<proteinExistence type="predicted"/>